<dbReference type="PANTHER" id="PTHR15921:SF3">
    <property type="entry name" value="PRE-MRNA CLEAVAGE COMPLEX 2 PROTEIN PCF11"/>
    <property type="match status" value="1"/>
</dbReference>
<dbReference type="Proteomes" id="UP000000707">
    <property type="component" value="Unassembled WGS sequence"/>
</dbReference>
<dbReference type="EMBL" id="GL996521">
    <property type="protein sequence ID" value="EGV64153.1"/>
    <property type="molecule type" value="Genomic_DNA"/>
</dbReference>
<dbReference type="InterPro" id="IPR006569">
    <property type="entry name" value="CID_dom"/>
</dbReference>
<proteinExistence type="predicted"/>
<dbReference type="PANTHER" id="PTHR15921">
    <property type="entry name" value="PRE-MRNA CLEAVAGE COMPLEX II"/>
    <property type="match status" value="1"/>
</dbReference>
<dbReference type="Pfam" id="PF04818">
    <property type="entry name" value="CID"/>
    <property type="match status" value="1"/>
</dbReference>
<dbReference type="PROSITE" id="PS51391">
    <property type="entry name" value="CID"/>
    <property type="match status" value="1"/>
</dbReference>
<keyword evidence="3" id="KW-1185">Reference proteome</keyword>
<dbReference type="SUPFAM" id="SSF48464">
    <property type="entry name" value="ENTH/VHS domain"/>
    <property type="match status" value="1"/>
</dbReference>
<reference evidence="2 3" key="1">
    <citation type="journal article" date="2011" name="Proc. Natl. Acad. Sci. U.S.A.">
        <title>Comparative genomics of xylose-fermenting fungi for enhanced biofuel production.</title>
        <authorList>
            <person name="Wohlbach D.J."/>
            <person name="Kuo A."/>
            <person name="Sato T.K."/>
            <person name="Potts K.M."/>
            <person name="Salamov A.A."/>
            <person name="LaButti K.M."/>
            <person name="Sun H."/>
            <person name="Clum A."/>
            <person name="Pangilinan J.L."/>
            <person name="Lindquist E.A."/>
            <person name="Lucas S."/>
            <person name="Lapidus A."/>
            <person name="Jin M."/>
            <person name="Gunawan C."/>
            <person name="Balan V."/>
            <person name="Dale B.E."/>
            <person name="Jeffries T.W."/>
            <person name="Zinkel R."/>
            <person name="Barry K.W."/>
            <person name="Grigoriev I.V."/>
            <person name="Gasch A.P."/>
        </authorList>
    </citation>
    <scope>NUCLEOTIDE SEQUENCE [LARGE SCALE GENOMIC DNA]</scope>
    <source>
        <strain evidence="3">ATCC 10573 / BCRC 21748 / CBS 615 / JCM 9827 / NBRC 10315 / NRRL Y-1498 / VKM Y-70</strain>
    </source>
</reference>
<feature type="domain" description="CID" evidence="1">
    <location>
        <begin position="3"/>
        <end position="140"/>
    </location>
</feature>
<gene>
    <name evidence="2" type="ORF">CANTEDRAFT_105451</name>
</gene>
<accession>G3B3F6</accession>
<dbReference type="GO" id="GO:0005849">
    <property type="term" value="C:mRNA cleavage factor complex"/>
    <property type="evidence" value="ECO:0007669"/>
    <property type="project" value="TreeGrafter"/>
</dbReference>
<dbReference type="FunFam" id="1.25.40.90:FF:000016">
    <property type="entry name" value="mRNA cleavage factor complex component Pcf11"/>
    <property type="match status" value="1"/>
</dbReference>
<dbReference type="GO" id="GO:0005737">
    <property type="term" value="C:cytoplasm"/>
    <property type="evidence" value="ECO:0007669"/>
    <property type="project" value="TreeGrafter"/>
</dbReference>
<dbReference type="AlphaFoldDB" id="G3B3F6"/>
<dbReference type="KEGG" id="cten:18245813"/>
<dbReference type="GO" id="GO:0031124">
    <property type="term" value="P:mRNA 3'-end processing"/>
    <property type="evidence" value="ECO:0007669"/>
    <property type="project" value="InterPro"/>
</dbReference>
<dbReference type="GO" id="GO:0003729">
    <property type="term" value="F:mRNA binding"/>
    <property type="evidence" value="ECO:0007669"/>
    <property type="project" value="InterPro"/>
</dbReference>
<dbReference type="eggNOG" id="KOG2071">
    <property type="taxonomic scope" value="Eukaryota"/>
</dbReference>
<sequence>MASEAFSEERLQSLVESLTTSSRDIINDITAVAESHIDKSDRIVDIVEQRIQKCLPQYKVYAFYAMDSIVKNIGNPYRSLFSKNLYKIFTESYLLVNDVMRRQGLIDLFTTWKNGLSSSGSEIFEDELLKRIEKFIIKATS</sequence>
<feature type="non-terminal residue" evidence="2">
    <location>
        <position position="141"/>
    </location>
</feature>
<dbReference type="InterPro" id="IPR008942">
    <property type="entry name" value="ENTH_VHS"/>
</dbReference>
<dbReference type="InterPro" id="IPR045154">
    <property type="entry name" value="PCF11-like"/>
</dbReference>
<dbReference type="CDD" id="cd16982">
    <property type="entry name" value="CID_Pcf11"/>
    <property type="match status" value="1"/>
</dbReference>
<dbReference type="HOGENOM" id="CLU_152308_0_0_1"/>
<dbReference type="GO" id="GO:0000993">
    <property type="term" value="F:RNA polymerase II complex binding"/>
    <property type="evidence" value="ECO:0007669"/>
    <property type="project" value="InterPro"/>
</dbReference>
<dbReference type="STRING" id="590646.G3B3F6"/>
<organism evidence="3">
    <name type="scientific">Candida tenuis (strain ATCC 10573 / BCRC 21748 / CBS 615 / JCM 9827 / NBRC 10315 / NRRL Y-1498 / VKM Y-70)</name>
    <name type="common">Yeast</name>
    <name type="synonym">Yamadazyma tenuis</name>
    <dbReference type="NCBI Taxonomy" id="590646"/>
    <lineage>
        <taxon>Eukaryota</taxon>
        <taxon>Fungi</taxon>
        <taxon>Dikarya</taxon>
        <taxon>Ascomycota</taxon>
        <taxon>Saccharomycotina</taxon>
        <taxon>Pichiomycetes</taxon>
        <taxon>Debaryomycetaceae</taxon>
        <taxon>Yamadazyma</taxon>
    </lineage>
</organism>
<dbReference type="InterPro" id="IPR047415">
    <property type="entry name" value="Pcf11_CID"/>
</dbReference>
<dbReference type="GO" id="GO:0006369">
    <property type="term" value="P:termination of RNA polymerase II transcription"/>
    <property type="evidence" value="ECO:0007669"/>
    <property type="project" value="InterPro"/>
</dbReference>
<dbReference type="SMART" id="SM00582">
    <property type="entry name" value="RPR"/>
    <property type="match status" value="1"/>
</dbReference>
<evidence type="ECO:0000259" key="1">
    <source>
        <dbReference type="PROSITE" id="PS51391"/>
    </source>
</evidence>
<evidence type="ECO:0000313" key="2">
    <source>
        <dbReference type="EMBL" id="EGV64153.1"/>
    </source>
</evidence>
<protein>
    <submittedName>
        <fullName evidence="2">Rna polymerase Ii Ctd</fullName>
    </submittedName>
</protein>
<dbReference type="OrthoDB" id="2129491at2759"/>
<evidence type="ECO:0000313" key="3">
    <source>
        <dbReference type="Proteomes" id="UP000000707"/>
    </source>
</evidence>
<dbReference type="GeneID" id="18245813"/>
<name>G3B3F6_CANTC</name>
<dbReference type="Gene3D" id="1.25.40.90">
    <property type="match status" value="1"/>
</dbReference>